<evidence type="ECO:0000313" key="3">
    <source>
        <dbReference type="EMBL" id="WOO81327.1"/>
    </source>
</evidence>
<feature type="transmembrane region" description="Helical" evidence="1">
    <location>
        <begin position="81"/>
        <end position="99"/>
    </location>
</feature>
<keyword evidence="2" id="KW-0732">Signal</keyword>
<protein>
    <submittedName>
        <fullName evidence="3">Uncharacterized protein</fullName>
    </submittedName>
</protein>
<feature type="transmembrane region" description="Helical" evidence="1">
    <location>
        <begin position="265"/>
        <end position="286"/>
    </location>
</feature>
<gene>
    <name evidence="3" type="ORF">LOC62_03G004857</name>
</gene>
<evidence type="ECO:0000256" key="1">
    <source>
        <dbReference type="SAM" id="Phobius"/>
    </source>
</evidence>
<evidence type="ECO:0000313" key="4">
    <source>
        <dbReference type="Proteomes" id="UP000827549"/>
    </source>
</evidence>
<feature type="chain" id="PRO_5042145374" evidence="2">
    <location>
        <begin position="17"/>
        <end position="339"/>
    </location>
</feature>
<dbReference type="EMBL" id="CP086716">
    <property type="protein sequence ID" value="WOO81327.1"/>
    <property type="molecule type" value="Genomic_DNA"/>
</dbReference>
<dbReference type="Proteomes" id="UP000827549">
    <property type="component" value="Chromosome 3"/>
</dbReference>
<keyword evidence="1" id="KW-1133">Transmembrane helix</keyword>
<keyword evidence="1" id="KW-0812">Transmembrane</keyword>
<feature type="signal peptide" evidence="2">
    <location>
        <begin position="1"/>
        <end position="16"/>
    </location>
</feature>
<feature type="transmembrane region" description="Helical" evidence="1">
    <location>
        <begin position="216"/>
        <end position="234"/>
    </location>
</feature>
<dbReference type="GeneID" id="87808089"/>
<feature type="transmembrane region" description="Helical" evidence="1">
    <location>
        <begin position="186"/>
        <end position="209"/>
    </location>
</feature>
<organism evidence="3 4">
    <name type="scientific">Vanrija pseudolonga</name>
    <dbReference type="NCBI Taxonomy" id="143232"/>
    <lineage>
        <taxon>Eukaryota</taxon>
        <taxon>Fungi</taxon>
        <taxon>Dikarya</taxon>
        <taxon>Basidiomycota</taxon>
        <taxon>Agaricomycotina</taxon>
        <taxon>Tremellomycetes</taxon>
        <taxon>Trichosporonales</taxon>
        <taxon>Trichosporonaceae</taxon>
        <taxon>Vanrija</taxon>
    </lineage>
</organism>
<evidence type="ECO:0000256" key="2">
    <source>
        <dbReference type="SAM" id="SignalP"/>
    </source>
</evidence>
<name>A0AAF1BIA4_9TREE</name>
<accession>A0AAF1BIA4</accession>
<dbReference type="RefSeq" id="XP_062627359.1">
    <property type="nucleotide sequence ID" value="XM_062771375.1"/>
</dbReference>
<proteinExistence type="predicted"/>
<reference evidence="3" key="1">
    <citation type="submission" date="2023-10" db="EMBL/GenBank/DDBJ databases">
        <authorList>
            <person name="Noh H."/>
        </authorList>
    </citation>
    <scope>NUCLEOTIDE SEQUENCE</scope>
    <source>
        <strain evidence="3">DUCC4014</strain>
    </source>
</reference>
<feature type="transmembrane region" description="Helical" evidence="1">
    <location>
        <begin position="298"/>
        <end position="324"/>
    </location>
</feature>
<feature type="transmembrane region" description="Helical" evidence="1">
    <location>
        <begin position="155"/>
        <end position="174"/>
    </location>
</feature>
<sequence length="339" mass="36966">MGKILLSAWFIAITAASWYAIRGVALQQPGFKGQTWIKTEKCFEQPGFKYYSFLSPTLNGINCVLNTVFLAGNTAGEGENVLMGVFGGLYVTHIVQMVYESFRPRRGAAAFGARLASVFALIGQLTTIAVASPIYFAIVLLGPKPRGQWRPKTEYIYTTLVAFFVGGMLPSLWMQESGMAFDALSFWQPFPLYVNILAIILPVILVPLFSKTSPTAPILIITALVLYPSLKGHLKLLQSDVPLRDVLLYYLPKDWPAGAPDNLGFIAHLVFSADFTFTLIANYSWLLYNLRPGGIGQALVYIVVLVALTVASGPGAASALVFAWNELLGPNSGNVPLNF</sequence>
<keyword evidence="4" id="KW-1185">Reference proteome</keyword>
<dbReference type="AlphaFoldDB" id="A0AAF1BIA4"/>
<feature type="transmembrane region" description="Helical" evidence="1">
    <location>
        <begin position="119"/>
        <end position="143"/>
    </location>
</feature>
<keyword evidence="1" id="KW-0472">Membrane</keyword>